<dbReference type="AlphaFoldDB" id="A0A382H9T1"/>
<accession>A0A382H9T1</accession>
<dbReference type="Pfam" id="PF20581">
    <property type="entry name" value="DUF6785"/>
    <property type="match status" value="1"/>
</dbReference>
<feature type="transmembrane region" description="Helical" evidence="1">
    <location>
        <begin position="120"/>
        <end position="142"/>
    </location>
</feature>
<keyword evidence="1" id="KW-0472">Membrane</keyword>
<feature type="non-terminal residue" evidence="3">
    <location>
        <position position="197"/>
    </location>
</feature>
<reference evidence="3" key="1">
    <citation type="submission" date="2018-05" db="EMBL/GenBank/DDBJ databases">
        <authorList>
            <person name="Lanie J.A."/>
            <person name="Ng W.-L."/>
            <person name="Kazmierczak K.M."/>
            <person name="Andrzejewski T.M."/>
            <person name="Davidsen T.M."/>
            <person name="Wayne K.J."/>
            <person name="Tettelin H."/>
            <person name="Glass J.I."/>
            <person name="Rusch D."/>
            <person name="Podicherti R."/>
            <person name="Tsui H.-C.T."/>
            <person name="Winkler M.E."/>
        </authorList>
    </citation>
    <scope>NUCLEOTIDE SEQUENCE</scope>
</reference>
<keyword evidence="1" id="KW-0812">Transmembrane</keyword>
<gene>
    <name evidence="3" type="ORF">METZ01_LOCUS236928</name>
</gene>
<keyword evidence="1" id="KW-1133">Transmembrane helix</keyword>
<dbReference type="InterPro" id="IPR046712">
    <property type="entry name" value="DUF6785"/>
</dbReference>
<evidence type="ECO:0000256" key="1">
    <source>
        <dbReference type="SAM" id="Phobius"/>
    </source>
</evidence>
<protein>
    <recommendedName>
        <fullName evidence="2">DUF6785 domain-containing protein</fullName>
    </recommendedName>
</protein>
<proteinExistence type="predicted"/>
<organism evidence="3">
    <name type="scientific">marine metagenome</name>
    <dbReference type="NCBI Taxonomy" id="408172"/>
    <lineage>
        <taxon>unclassified sequences</taxon>
        <taxon>metagenomes</taxon>
        <taxon>ecological metagenomes</taxon>
    </lineage>
</organism>
<evidence type="ECO:0000259" key="2">
    <source>
        <dbReference type="Pfam" id="PF20581"/>
    </source>
</evidence>
<feature type="transmembrane region" description="Helical" evidence="1">
    <location>
        <begin position="94"/>
        <end position="114"/>
    </location>
</feature>
<feature type="transmembrane region" description="Helical" evidence="1">
    <location>
        <begin position="59"/>
        <end position="82"/>
    </location>
</feature>
<feature type="domain" description="DUF6785" evidence="2">
    <location>
        <begin position="127"/>
        <end position="197"/>
    </location>
</feature>
<evidence type="ECO:0000313" key="3">
    <source>
        <dbReference type="EMBL" id="SVB84074.1"/>
    </source>
</evidence>
<feature type="non-terminal residue" evidence="3">
    <location>
        <position position="1"/>
    </location>
</feature>
<name>A0A382H9T1_9ZZZZ</name>
<feature type="transmembrane region" description="Helical" evidence="1">
    <location>
        <begin position="154"/>
        <end position="187"/>
    </location>
</feature>
<feature type="transmembrane region" description="Helical" evidence="1">
    <location>
        <begin position="35"/>
        <end position="53"/>
    </location>
</feature>
<sequence>VREGIPADIRRYLSSRGSSLSGDAAHTHQPVRLRVFFVGTFLSLFLAVGSNYVDVAMRGTYMTLDFSAPGAVFLFLVLVGGLNTLFRFTARWPAAAWIAFGLVGGGLLADSLGASRIEPLAPGFLFVGFLSTALLVNAVLSTRGGNLALNPSELIIVYLMLLVVASLATMGLCETILPAITGVFYYASPENDWLELL</sequence>
<dbReference type="EMBL" id="UINC01060019">
    <property type="protein sequence ID" value="SVB84074.1"/>
    <property type="molecule type" value="Genomic_DNA"/>
</dbReference>